<accession>A0A9X3S422</accession>
<name>A0A9X3S422_9ACTN</name>
<sequence>MPRPAHLRLIVPPEPARAPSRCATADCPLPAARGDRLCGLCAFVHRGARELSRRLLARDLARLECRSPGLAEAAIAALASLVVVRTPAPELPDVVSPSWPDEGDLVALKALVVELEHGAARA</sequence>
<proteinExistence type="predicted"/>
<dbReference type="RefSeq" id="WP_270045547.1">
    <property type="nucleotide sequence ID" value="NZ_JAPDOD010000062.1"/>
</dbReference>
<dbReference type="AlphaFoldDB" id="A0A9X3S422"/>
<protein>
    <submittedName>
        <fullName evidence="1">Uncharacterized protein</fullName>
    </submittedName>
</protein>
<reference evidence="1" key="1">
    <citation type="submission" date="2022-10" db="EMBL/GenBank/DDBJ databases">
        <title>The WGS of Solirubrobacter ginsenosidimutans DSM 21036.</title>
        <authorList>
            <person name="Jiang Z."/>
        </authorList>
    </citation>
    <scope>NUCLEOTIDE SEQUENCE</scope>
    <source>
        <strain evidence="1">DSM 21036</strain>
    </source>
</reference>
<dbReference type="EMBL" id="JAPDOD010000062">
    <property type="protein sequence ID" value="MDA0166290.1"/>
    <property type="molecule type" value="Genomic_DNA"/>
</dbReference>
<evidence type="ECO:0000313" key="1">
    <source>
        <dbReference type="EMBL" id="MDA0166290.1"/>
    </source>
</evidence>
<gene>
    <name evidence="1" type="ORF">OM076_38855</name>
</gene>
<evidence type="ECO:0000313" key="2">
    <source>
        <dbReference type="Proteomes" id="UP001149140"/>
    </source>
</evidence>
<keyword evidence="2" id="KW-1185">Reference proteome</keyword>
<organism evidence="1 2">
    <name type="scientific">Solirubrobacter ginsenosidimutans</name>
    <dbReference type="NCBI Taxonomy" id="490573"/>
    <lineage>
        <taxon>Bacteria</taxon>
        <taxon>Bacillati</taxon>
        <taxon>Actinomycetota</taxon>
        <taxon>Thermoleophilia</taxon>
        <taxon>Solirubrobacterales</taxon>
        <taxon>Solirubrobacteraceae</taxon>
        <taxon>Solirubrobacter</taxon>
    </lineage>
</organism>
<dbReference type="Proteomes" id="UP001149140">
    <property type="component" value="Unassembled WGS sequence"/>
</dbReference>
<comment type="caution">
    <text evidence="1">The sequence shown here is derived from an EMBL/GenBank/DDBJ whole genome shotgun (WGS) entry which is preliminary data.</text>
</comment>